<dbReference type="OrthoDB" id="9801042at2"/>
<dbReference type="RefSeq" id="WP_006233842.1">
    <property type="nucleotide sequence ID" value="NZ_CH724140.1"/>
</dbReference>
<feature type="binding site" evidence="9">
    <location>
        <begin position="11"/>
        <end position="13"/>
    </location>
    <ligand>
        <name>ATP</name>
        <dbReference type="ChEBI" id="CHEBI:30616"/>
    </ligand>
</feature>
<feature type="short sequence motif" description="'HIGH' region" evidence="9">
    <location>
        <begin position="12"/>
        <end position="20"/>
    </location>
</feature>
<dbReference type="FunFam" id="1.10.240.10:FF:000002">
    <property type="entry name" value="Tryptophan--tRNA ligase"/>
    <property type="match status" value="1"/>
</dbReference>
<dbReference type="InterPro" id="IPR024109">
    <property type="entry name" value="Trp-tRNA-ligase_bac-type"/>
</dbReference>
<evidence type="ECO:0000256" key="6">
    <source>
        <dbReference type="ARBA" id="ARBA00022917"/>
    </source>
</evidence>
<dbReference type="InterPro" id="IPR050203">
    <property type="entry name" value="Trp-tRNA_synthetase"/>
</dbReference>
<dbReference type="Proteomes" id="UP000003789">
    <property type="component" value="Unassembled WGS sequence"/>
</dbReference>
<evidence type="ECO:0000256" key="3">
    <source>
        <dbReference type="ARBA" id="ARBA00022598"/>
    </source>
</evidence>
<feature type="short sequence motif" description="'KMSKS' region" evidence="9">
    <location>
        <begin position="199"/>
        <end position="203"/>
    </location>
</feature>
<feature type="binding site" evidence="9">
    <location>
        <position position="190"/>
    </location>
    <ligand>
        <name>ATP</name>
        <dbReference type="ChEBI" id="CHEBI:30616"/>
    </ligand>
</feature>
<evidence type="ECO:0000256" key="10">
    <source>
        <dbReference type="RuleBase" id="RU363036"/>
    </source>
</evidence>
<dbReference type="NCBIfam" id="TIGR00233">
    <property type="entry name" value="trpS"/>
    <property type="match status" value="1"/>
</dbReference>
<dbReference type="InterPro" id="IPR002306">
    <property type="entry name" value="Trp-tRNA-ligase"/>
</dbReference>
<dbReference type="GO" id="GO:0006436">
    <property type="term" value="P:tryptophanyl-tRNA aminoacylation"/>
    <property type="evidence" value="ECO:0007669"/>
    <property type="project" value="UniProtKB-UniRule"/>
</dbReference>
<dbReference type="Gene3D" id="3.40.50.620">
    <property type="entry name" value="HUPs"/>
    <property type="match status" value="1"/>
</dbReference>
<comment type="catalytic activity">
    <reaction evidence="8 9">
        <text>tRNA(Trp) + L-tryptophan + ATP = L-tryptophyl-tRNA(Trp) + AMP + diphosphate + H(+)</text>
        <dbReference type="Rhea" id="RHEA:24080"/>
        <dbReference type="Rhea" id="RHEA-COMP:9671"/>
        <dbReference type="Rhea" id="RHEA-COMP:9705"/>
        <dbReference type="ChEBI" id="CHEBI:15378"/>
        <dbReference type="ChEBI" id="CHEBI:30616"/>
        <dbReference type="ChEBI" id="CHEBI:33019"/>
        <dbReference type="ChEBI" id="CHEBI:57912"/>
        <dbReference type="ChEBI" id="CHEBI:78442"/>
        <dbReference type="ChEBI" id="CHEBI:78535"/>
        <dbReference type="ChEBI" id="CHEBI:456215"/>
        <dbReference type="EC" id="6.1.1.2"/>
    </reaction>
</comment>
<comment type="caution">
    <text evidence="11">The sequence shown here is derived from an EMBL/GenBank/DDBJ whole genome shotgun (WGS) entry which is preliminary data.</text>
</comment>
<dbReference type="InterPro" id="IPR002305">
    <property type="entry name" value="aa-tRNA-synth_Ic"/>
</dbReference>
<dbReference type="AlphaFoldDB" id="Q1Z022"/>
<dbReference type="PRINTS" id="PR01039">
    <property type="entry name" value="TRNASYNTHTRP"/>
</dbReference>
<dbReference type="InterPro" id="IPR014729">
    <property type="entry name" value="Rossmann-like_a/b/a_fold"/>
</dbReference>
<dbReference type="EC" id="6.1.1.2" evidence="9"/>
<evidence type="ECO:0000256" key="9">
    <source>
        <dbReference type="HAMAP-Rule" id="MF_00140"/>
    </source>
</evidence>
<comment type="similarity">
    <text evidence="1 9 10">Belongs to the class-I aminoacyl-tRNA synthetase family.</text>
</comment>
<reference evidence="11 12" key="1">
    <citation type="submission" date="2006-03" db="EMBL/GenBank/DDBJ databases">
        <authorList>
            <person name="Bartlett D.H."/>
            <person name="Valle G."/>
            <person name="Lauro F.M."/>
            <person name="Vezzi A."/>
            <person name="Simonato F."/>
            <person name="Eloe E."/>
            <person name="Vitulo N."/>
            <person name="Stratton T.K."/>
            <person name="D'angelo M."/>
            <person name="Ferriera S."/>
            <person name="Johnson J."/>
            <person name="Kravitz S."/>
            <person name="Beeson K."/>
            <person name="Sutton G."/>
            <person name="Rogers Y."/>
            <person name="Friedman R."/>
            <person name="Frazier M."/>
            <person name="Venter J.C."/>
        </authorList>
    </citation>
    <scope>NUCLEOTIDE SEQUENCE [LARGE SCALE GENOMIC DNA]</scope>
    <source>
        <strain evidence="11 12">3TCK</strain>
    </source>
</reference>
<evidence type="ECO:0000256" key="5">
    <source>
        <dbReference type="ARBA" id="ARBA00022840"/>
    </source>
</evidence>
<sequence length="339" mass="37371">MSKPIVLSGVQPSGELSIGNYMGALRQWEQMQDDFDCQYCVVDLHAITVRQDPKALHEATLDALAICLAVGVDPKKSSLFVQSHVPEHAQLGWILNCYTQMGELNRMTQFKDKSARHANDVNVGLFGYPVLMAADILLYGAHKVPVGSDQKQHLELARDIANRFNNLYGSEEQPIFEVPEPYIPAVNARVMSLQDATKKMSKSDDNRKNVITLLEEPKSILKKINKAQTDAQNPPSIIHDIENKAGIANLMGLYSGATGKTFADIEAQYTGVEMYGPFKKDVGEAIVAMLEPVQAEYKRIRADRAYMDAVMKAGAEKASARAAVTLKKAYEAVGFVARP</sequence>
<comment type="subunit">
    <text evidence="9">Homodimer.</text>
</comment>
<dbReference type="HOGENOM" id="CLU_029244_1_2_6"/>
<evidence type="ECO:0000256" key="8">
    <source>
        <dbReference type="ARBA" id="ARBA00049929"/>
    </source>
</evidence>
<keyword evidence="7 9" id="KW-0030">Aminoacyl-tRNA synthetase</keyword>
<accession>Q1Z022</accession>
<dbReference type="Pfam" id="PF00579">
    <property type="entry name" value="tRNA-synt_1b"/>
    <property type="match status" value="1"/>
</dbReference>
<evidence type="ECO:0000256" key="7">
    <source>
        <dbReference type="ARBA" id="ARBA00023146"/>
    </source>
</evidence>
<feature type="binding site" evidence="9">
    <location>
        <begin position="147"/>
        <end position="149"/>
    </location>
    <ligand>
        <name>ATP</name>
        <dbReference type="ChEBI" id="CHEBI:30616"/>
    </ligand>
</feature>
<dbReference type="Gene3D" id="1.10.240.10">
    <property type="entry name" value="Tyrosyl-Transfer RNA Synthetase"/>
    <property type="match status" value="1"/>
</dbReference>
<evidence type="ECO:0000256" key="2">
    <source>
        <dbReference type="ARBA" id="ARBA00022490"/>
    </source>
</evidence>
<dbReference type="GO" id="GO:0005524">
    <property type="term" value="F:ATP binding"/>
    <property type="evidence" value="ECO:0007669"/>
    <property type="project" value="UniProtKB-UniRule"/>
</dbReference>
<proteinExistence type="inferred from homology"/>
<organism evidence="11 12">
    <name type="scientific">Photobacterium profundum 3TCK</name>
    <dbReference type="NCBI Taxonomy" id="314280"/>
    <lineage>
        <taxon>Bacteria</taxon>
        <taxon>Pseudomonadati</taxon>
        <taxon>Pseudomonadota</taxon>
        <taxon>Gammaproteobacteria</taxon>
        <taxon>Vibrionales</taxon>
        <taxon>Vibrionaceae</taxon>
        <taxon>Photobacterium</taxon>
    </lineage>
</organism>
<dbReference type="CDD" id="cd00806">
    <property type="entry name" value="TrpRS_core"/>
    <property type="match status" value="1"/>
</dbReference>
<keyword evidence="2 9" id="KW-0963">Cytoplasm</keyword>
<dbReference type="HAMAP" id="MF_00140_B">
    <property type="entry name" value="Trp_tRNA_synth_B"/>
    <property type="match status" value="1"/>
</dbReference>
<gene>
    <name evidence="9" type="primary">trpS</name>
    <name evidence="11" type="ORF">P3TCK_00160</name>
</gene>
<keyword evidence="4 9" id="KW-0547">Nucleotide-binding</keyword>
<evidence type="ECO:0000313" key="12">
    <source>
        <dbReference type="Proteomes" id="UP000003789"/>
    </source>
</evidence>
<feature type="binding site" evidence="9">
    <location>
        <position position="135"/>
    </location>
    <ligand>
        <name>L-tryptophan</name>
        <dbReference type="ChEBI" id="CHEBI:57912"/>
    </ligand>
</feature>
<evidence type="ECO:0000256" key="4">
    <source>
        <dbReference type="ARBA" id="ARBA00022741"/>
    </source>
</evidence>
<comment type="subcellular location">
    <subcellularLocation>
        <location evidence="9">Cytoplasm</location>
    </subcellularLocation>
</comment>
<dbReference type="GO" id="GO:0004830">
    <property type="term" value="F:tryptophan-tRNA ligase activity"/>
    <property type="evidence" value="ECO:0007669"/>
    <property type="project" value="UniProtKB-UniRule"/>
</dbReference>
<protein>
    <recommendedName>
        <fullName evidence="9">Tryptophan--tRNA ligase</fullName>
        <ecNumber evidence="9">6.1.1.2</ecNumber>
    </recommendedName>
    <alternativeName>
        <fullName evidence="9">Tryptophanyl-tRNA synthetase</fullName>
        <shortName evidence="9">TrpRS</shortName>
    </alternativeName>
</protein>
<dbReference type="GO" id="GO:0005829">
    <property type="term" value="C:cytosol"/>
    <property type="evidence" value="ECO:0007669"/>
    <property type="project" value="TreeGrafter"/>
</dbReference>
<feature type="binding site" evidence="9">
    <location>
        <begin position="19"/>
        <end position="20"/>
    </location>
    <ligand>
        <name>ATP</name>
        <dbReference type="ChEBI" id="CHEBI:30616"/>
    </ligand>
</feature>
<keyword evidence="6 9" id="KW-0648">Protein biosynthesis</keyword>
<dbReference type="FunFam" id="3.40.50.620:FF:000024">
    <property type="entry name" value="Tryptophan--tRNA ligase"/>
    <property type="match status" value="1"/>
</dbReference>
<dbReference type="PANTHER" id="PTHR43766:SF1">
    <property type="entry name" value="TRYPTOPHAN--TRNA LIGASE, MITOCHONDRIAL"/>
    <property type="match status" value="1"/>
</dbReference>
<dbReference type="PANTHER" id="PTHR43766">
    <property type="entry name" value="TRYPTOPHAN--TRNA LIGASE, MITOCHONDRIAL"/>
    <property type="match status" value="1"/>
</dbReference>
<evidence type="ECO:0000313" key="11">
    <source>
        <dbReference type="EMBL" id="EAS41849.1"/>
    </source>
</evidence>
<keyword evidence="5 9" id="KW-0067">ATP-binding</keyword>
<comment type="function">
    <text evidence="9">Catalyzes the attachment of tryptophan to tRNA(Trp).</text>
</comment>
<dbReference type="EMBL" id="AAPH01000028">
    <property type="protein sequence ID" value="EAS41849.1"/>
    <property type="molecule type" value="Genomic_DNA"/>
</dbReference>
<keyword evidence="3 9" id="KW-0436">Ligase</keyword>
<name>Q1Z022_9GAMM</name>
<feature type="binding site" evidence="9">
    <location>
        <begin position="199"/>
        <end position="203"/>
    </location>
    <ligand>
        <name>ATP</name>
        <dbReference type="ChEBI" id="CHEBI:30616"/>
    </ligand>
</feature>
<evidence type="ECO:0000256" key="1">
    <source>
        <dbReference type="ARBA" id="ARBA00005594"/>
    </source>
</evidence>
<dbReference type="SUPFAM" id="SSF52374">
    <property type="entry name" value="Nucleotidylyl transferase"/>
    <property type="match status" value="1"/>
</dbReference>